<dbReference type="FunFam" id="2.10.25.10:FF:000027">
    <property type="entry name" value="Thrombospondin 3"/>
    <property type="match status" value="1"/>
</dbReference>
<dbReference type="GO" id="GO:0005509">
    <property type="term" value="F:calcium ion binding"/>
    <property type="evidence" value="ECO:0007669"/>
    <property type="project" value="UniProtKB-UniRule"/>
</dbReference>
<feature type="compositionally biased region" description="Polar residues" evidence="21">
    <location>
        <begin position="580"/>
        <end position="589"/>
    </location>
</feature>
<dbReference type="InterPro" id="IPR018097">
    <property type="entry name" value="EGF_Ca-bd_CS"/>
</dbReference>
<dbReference type="InterPro" id="IPR017897">
    <property type="entry name" value="Thrombospondin_3_rpt"/>
</dbReference>
<feature type="repeat" description="TSP type-3" evidence="20">
    <location>
        <begin position="666"/>
        <end position="701"/>
    </location>
</feature>
<feature type="compositionally biased region" description="Polar residues" evidence="21">
    <location>
        <begin position="614"/>
        <end position="626"/>
    </location>
</feature>
<reference evidence="24" key="1">
    <citation type="submission" date="2025-08" db="UniProtKB">
        <authorList>
            <consortium name="Ensembl"/>
        </authorList>
    </citation>
    <scope>IDENTIFICATION</scope>
</reference>
<dbReference type="PROSITE" id="PS01187">
    <property type="entry name" value="EGF_CA"/>
    <property type="match status" value="1"/>
</dbReference>
<evidence type="ECO:0000256" key="14">
    <source>
        <dbReference type="ARBA" id="ARBA00023030"/>
    </source>
</evidence>
<keyword evidence="9" id="KW-0677">Repeat</keyword>
<dbReference type="Pfam" id="PF07645">
    <property type="entry name" value="EGF_CA"/>
    <property type="match status" value="2"/>
</dbReference>
<evidence type="ECO:0000256" key="11">
    <source>
        <dbReference type="ARBA" id="ARBA00022837"/>
    </source>
</evidence>
<dbReference type="InterPro" id="IPR048287">
    <property type="entry name" value="TSPN-like_N"/>
</dbReference>
<dbReference type="Gene3D" id="4.10.1080.10">
    <property type="entry name" value="TSP type-3 repeat"/>
    <property type="match status" value="2"/>
</dbReference>
<comment type="subcellular location">
    <subcellularLocation>
        <location evidence="1">Endoplasmic reticulum</location>
    </subcellularLocation>
    <subcellularLocation>
        <location evidence="2">Sarcoplasmic reticulum</location>
    </subcellularLocation>
    <subcellularLocation>
        <location evidence="3">Secreted</location>
        <location evidence="3">Extracellular space</location>
        <location evidence="3">Extracellular matrix</location>
    </subcellularLocation>
</comment>
<dbReference type="Pfam" id="PF02412">
    <property type="entry name" value="TSP_3"/>
    <property type="match status" value="5"/>
</dbReference>
<protein>
    <submittedName>
        <fullName evidence="24">Thrombospondin 4</fullName>
    </submittedName>
</protein>
<feature type="domain" description="EGF-like" evidence="22">
    <location>
        <begin position="297"/>
        <end position="334"/>
    </location>
</feature>
<dbReference type="Pfam" id="PF05735">
    <property type="entry name" value="TSP_C"/>
    <property type="match status" value="1"/>
</dbReference>
<keyword evidence="8" id="KW-0732">Signal</keyword>
<dbReference type="GO" id="GO:0051781">
    <property type="term" value="P:positive regulation of cell division"/>
    <property type="evidence" value="ECO:0007669"/>
    <property type="project" value="UniProtKB-KW"/>
</dbReference>
<dbReference type="Pfam" id="PF00008">
    <property type="entry name" value="EGF"/>
    <property type="match status" value="1"/>
</dbReference>
<dbReference type="GO" id="GO:0008083">
    <property type="term" value="F:growth factor activity"/>
    <property type="evidence" value="ECO:0007669"/>
    <property type="project" value="UniProtKB-KW"/>
</dbReference>
<evidence type="ECO:0000256" key="15">
    <source>
        <dbReference type="ARBA" id="ARBA00023157"/>
    </source>
</evidence>
<dbReference type="PROSITE" id="PS51234">
    <property type="entry name" value="TSP3"/>
    <property type="match status" value="3"/>
</dbReference>
<dbReference type="InterPro" id="IPR024665">
    <property type="entry name" value="TSP/COMP_CC"/>
</dbReference>
<dbReference type="AlphaFoldDB" id="A0A663F2X3"/>
<dbReference type="SUPFAM" id="SSF57196">
    <property type="entry name" value="EGF/Laminin"/>
    <property type="match status" value="1"/>
</dbReference>
<dbReference type="SUPFAM" id="SSF49899">
    <property type="entry name" value="Concanavalin A-like lectins/glucanases"/>
    <property type="match status" value="2"/>
</dbReference>
<gene>
    <name evidence="24" type="primary">THBS4</name>
</gene>
<dbReference type="PROSITE" id="PS01186">
    <property type="entry name" value="EGF_2"/>
    <property type="match status" value="1"/>
</dbReference>
<dbReference type="FunFam" id="2.10.25.10:FF:000277">
    <property type="entry name" value="Thrombospondin 4"/>
    <property type="match status" value="1"/>
</dbReference>
<keyword evidence="15" id="KW-1015">Disulfide bond</keyword>
<feature type="repeat" description="TSP type-3" evidence="20">
    <location>
        <begin position="470"/>
        <end position="505"/>
    </location>
</feature>
<dbReference type="FunFam" id="4.10.1080.10:FF:000004">
    <property type="entry name" value="Cartilage oligomeric matrix protein"/>
    <property type="match status" value="1"/>
</dbReference>
<keyword evidence="7 19" id="KW-0245">EGF-like domain</keyword>
<evidence type="ECO:0000256" key="21">
    <source>
        <dbReference type="SAM" id="MobiDB-lite"/>
    </source>
</evidence>
<dbReference type="SMART" id="SM00181">
    <property type="entry name" value="EGF"/>
    <property type="match status" value="4"/>
</dbReference>
<feature type="region of interest" description="Disordered" evidence="21">
    <location>
        <begin position="580"/>
        <end position="647"/>
    </location>
</feature>
<dbReference type="PANTHER" id="PTHR10199">
    <property type="entry name" value="THROMBOSPONDIN"/>
    <property type="match status" value="1"/>
</dbReference>
<dbReference type="InterPro" id="IPR013320">
    <property type="entry name" value="ConA-like_dom_sf"/>
</dbReference>
<dbReference type="GO" id="GO:0005576">
    <property type="term" value="C:extracellular region"/>
    <property type="evidence" value="ECO:0007669"/>
    <property type="project" value="InterPro"/>
</dbReference>
<dbReference type="InterPro" id="IPR049883">
    <property type="entry name" value="NOTCH1_EGF-like"/>
</dbReference>
<evidence type="ECO:0000256" key="9">
    <source>
        <dbReference type="ARBA" id="ARBA00022737"/>
    </source>
</evidence>
<evidence type="ECO:0000256" key="16">
    <source>
        <dbReference type="ARBA" id="ARBA00023180"/>
    </source>
</evidence>
<dbReference type="GO" id="GO:0007155">
    <property type="term" value="P:cell adhesion"/>
    <property type="evidence" value="ECO:0007669"/>
    <property type="project" value="UniProtKB-KW"/>
</dbReference>
<feature type="domain" description="TSP C-terminal" evidence="23">
    <location>
        <begin position="705"/>
        <end position="917"/>
    </location>
</feature>
<organism evidence="24 25">
    <name type="scientific">Aquila chrysaetos chrysaetos</name>
    <dbReference type="NCBI Taxonomy" id="223781"/>
    <lineage>
        <taxon>Eukaryota</taxon>
        <taxon>Metazoa</taxon>
        <taxon>Chordata</taxon>
        <taxon>Craniata</taxon>
        <taxon>Vertebrata</taxon>
        <taxon>Euteleostomi</taxon>
        <taxon>Archelosauria</taxon>
        <taxon>Archosauria</taxon>
        <taxon>Dinosauria</taxon>
        <taxon>Saurischia</taxon>
        <taxon>Theropoda</taxon>
        <taxon>Coelurosauria</taxon>
        <taxon>Aves</taxon>
        <taxon>Neognathae</taxon>
        <taxon>Neoaves</taxon>
        <taxon>Telluraves</taxon>
        <taxon>Accipitrimorphae</taxon>
        <taxon>Accipitriformes</taxon>
        <taxon>Accipitridae</taxon>
        <taxon>Accipitrinae</taxon>
        <taxon>Aquila</taxon>
    </lineage>
</organism>
<evidence type="ECO:0000256" key="13">
    <source>
        <dbReference type="ARBA" id="ARBA00022951"/>
    </source>
</evidence>
<feature type="domain" description="EGF-like" evidence="22">
    <location>
        <begin position="350"/>
        <end position="393"/>
    </location>
</feature>
<keyword evidence="14" id="KW-0339">Growth factor</keyword>
<evidence type="ECO:0000256" key="10">
    <source>
        <dbReference type="ARBA" id="ARBA00022824"/>
    </source>
</evidence>
<keyword evidence="5" id="KW-0964">Secreted</keyword>
<evidence type="ECO:0000256" key="4">
    <source>
        <dbReference type="ARBA" id="ARBA00009456"/>
    </source>
</evidence>
<dbReference type="PROSITE" id="PS50026">
    <property type="entry name" value="EGF_3"/>
    <property type="match status" value="2"/>
</dbReference>
<dbReference type="FunFam" id="2.10.25.10:FF:000025">
    <property type="entry name" value="Thrombospondin 3"/>
    <property type="match status" value="1"/>
</dbReference>
<proteinExistence type="inferred from homology"/>
<feature type="compositionally biased region" description="Acidic residues" evidence="21">
    <location>
        <begin position="634"/>
        <end position="645"/>
    </location>
</feature>
<evidence type="ECO:0000259" key="23">
    <source>
        <dbReference type="PROSITE" id="PS51236"/>
    </source>
</evidence>
<comment type="caution">
    <text evidence="19">Lacks conserved residue(s) required for the propagation of feature annotation.</text>
</comment>
<reference evidence="24" key="2">
    <citation type="submission" date="2025-09" db="UniProtKB">
        <authorList>
            <consortium name="Ensembl"/>
        </authorList>
    </citation>
    <scope>IDENTIFICATION</scope>
</reference>
<dbReference type="InterPro" id="IPR028974">
    <property type="entry name" value="TSP_type-3_rpt"/>
</dbReference>
<keyword evidence="17" id="KW-0834">Unfolded protein response</keyword>
<dbReference type="SUPFAM" id="SSF103647">
    <property type="entry name" value="TSP type-3 repeat"/>
    <property type="match status" value="3"/>
</dbReference>
<keyword evidence="12" id="KW-0130">Cell adhesion</keyword>
<dbReference type="GO" id="GO:0016529">
    <property type="term" value="C:sarcoplasmic reticulum"/>
    <property type="evidence" value="ECO:0007669"/>
    <property type="project" value="UniProtKB-SubCell"/>
</dbReference>
<dbReference type="SMART" id="SM00210">
    <property type="entry name" value="TSPN"/>
    <property type="match status" value="1"/>
</dbReference>
<dbReference type="InterPro" id="IPR001881">
    <property type="entry name" value="EGF-like_Ca-bd_dom"/>
</dbReference>
<evidence type="ECO:0000256" key="12">
    <source>
        <dbReference type="ARBA" id="ARBA00022889"/>
    </source>
</evidence>
<evidence type="ECO:0000256" key="3">
    <source>
        <dbReference type="ARBA" id="ARBA00004498"/>
    </source>
</evidence>
<dbReference type="GeneTree" id="ENSGT00940000167074"/>
<evidence type="ECO:0000256" key="20">
    <source>
        <dbReference type="PROSITE-ProRule" id="PRU00634"/>
    </source>
</evidence>
<evidence type="ECO:0000256" key="5">
    <source>
        <dbReference type="ARBA" id="ARBA00022525"/>
    </source>
</evidence>
<dbReference type="FunFam" id="2.10.25.10:FF:000262">
    <property type="entry name" value="Thrombospondin 4"/>
    <property type="match status" value="1"/>
</dbReference>
<accession>A0A663F2X3</accession>
<dbReference type="InterPro" id="IPR003367">
    <property type="entry name" value="Thrombospondin_3-like_rpt"/>
</dbReference>
<evidence type="ECO:0000256" key="18">
    <source>
        <dbReference type="ARBA" id="ARBA00023246"/>
    </source>
</evidence>
<dbReference type="Ensembl" id="ENSACCT00020018881.1">
    <property type="protein sequence ID" value="ENSACCP00020018091.1"/>
    <property type="gene ID" value="ENSACCG00020012198.1"/>
</dbReference>
<keyword evidence="6" id="KW-0272">Extracellular matrix</keyword>
<dbReference type="Pfam" id="PF11598">
    <property type="entry name" value="COMP"/>
    <property type="match status" value="1"/>
</dbReference>
<evidence type="ECO:0000256" key="8">
    <source>
        <dbReference type="ARBA" id="ARBA00022729"/>
    </source>
</evidence>
<evidence type="ECO:0000256" key="17">
    <source>
        <dbReference type="ARBA" id="ARBA00023230"/>
    </source>
</evidence>
<comment type="similarity">
    <text evidence="4">Belongs to the thrombospondin family.</text>
</comment>
<dbReference type="Proteomes" id="UP000472275">
    <property type="component" value="Chromosome Z"/>
</dbReference>
<evidence type="ECO:0000259" key="22">
    <source>
        <dbReference type="PROSITE" id="PS50026"/>
    </source>
</evidence>
<evidence type="ECO:0000256" key="2">
    <source>
        <dbReference type="ARBA" id="ARBA00004369"/>
    </source>
</evidence>
<dbReference type="PROSITE" id="PS51236">
    <property type="entry name" value="TSP_CTER"/>
    <property type="match status" value="1"/>
</dbReference>
<keyword evidence="10" id="KW-0256">Endoplasmic reticulum</keyword>
<dbReference type="SMART" id="SM00179">
    <property type="entry name" value="EGF_CA"/>
    <property type="match status" value="3"/>
</dbReference>
<dbReference type="Gene3D" id="1.20.5.10">
    <property type="match status" value="1"/>
</dbReference>
<dbReference type="FunFam" id="4.10.1080.10:FF:000001">
    <property type="entry name" value="Thrombospondin 3"/>
    <property type="match status" value="1"/>
</dbReference>
<evidence type="ECO:0000256" key="1">
    <source>
        <dbReference type="ARBA" id="ARBA00004240"/>
    </source>
</evidence>
<evidence type="ECO:0000256" key="7">
    <source>
        <dbReference type="ARBA" id="ARBA00022536"/>
    </source>
</evidence>
<evidence type="ECO:0000313" key="24">
    <source>
        <dbReference type="Ensembl" id="ENSACCP00020018091.1"/>
    </source>
</evidence>
<feature type="repeat" description="TSP type-3" evidence="20">
    <location>
        <begin position="529"/>
        <end position="564"/>
    </location>
</feature>
<evidence type="ECO:0000313" key="25">
    <source>
        <dbReference type="Proteomes" id="UP000472275"/>
    </source>
</evidence>
<keyword evidence="25" id="KW-1185">Reference proteome</keyword>
<name>A0A663F2X3_AQUCH</name>
<dbReference type="PANTHER" id="PTHR10199:SF92">
    <property type="entry name" value="THROMBOSPONDIN-4"/>
    <property type="match status" value="1"/>
</dbReference>
<sequence length="921" mass="100835">MNIILLTWLFSILIGALLHSSLVIIIYKLLLKLAYFSVFDLLPYSNKRVVTNFLQQAFGDPALNEVYLLSTFKLQPKSTATIFGLYSPADNSKYFEFTVMGRMNKVVLRYLKSDGRLNSVIFSNIQLADGKPHAVILWLSGLQQGSSTIELYLDCLQVGAIQDLPKAFSALSQRSVAVELRTFQEKPQVSGKTGSTVPMLRALSGILGKNDDGSSSSQVQTGAACIQIMFIFYILKVKETTFLRNTIAECQVCGKRSKPKCEVNSCFRGVRCVETAEGFQCGPCPEGLTGNGVTCSDIDECRYNPCFPGVRCVNTAPGFRCETCPPGYTGQTVQGVGLSYAKSNKQVCLDIDECQNGGLGLCVPNSHCINTLGSYHCGQCKPGYTGDQARGCQAERSCRNRALNPCSVHARCIEERRGEVTCICGIGWAGDGYICGKDVDIDGYPNEELLCSAENCRKDNCRFVPNSGQEDADGDGIGDACDDDADGDGIPNEQDNCVLAPNVNQRNGDQDIFGDACDNCRNVLNNDQRDTDGDGKGDACDDDMDGDGIKNLLDNCQRIPNQDQKDKDNDGVGDACDSCPTISNPNQSDVDNDLVGDSCDTNQDSDGDGHQDSTDNCPTIINSSQLDTDKDGLGDECDEDDDNDGIPDLLPPGPDNCRLVPNPGQEDDNGDGVGDICESDFDQDTVIDRIDVCPENAEITLTDFRAYQTVVLDPEGDAQIDPNWVVLNQGMEIVQTMNSDPGLAVGYTAFNGVDFEGTFHVNTVTDDDYAGFIFGYQDSSSFYVVMWKQTEQTYWQATPFRAVAEPGIQLKAVKSKTGPGEHLRNSLWHTGDTSDQVRLLWKDPRNVGWKDKVSYRWFLQHRPQIGYIRFYEGSDLVADSGVTIDTTMRGGRLGVFCFSQENIIWSNLKYRCNGNAALMSF</sequence>
<keyword evidence="11 20" id="KW-0106">Calcium</keyword>
<evidence type="ECO:0000256" key="19">
    <source>
        <dbReference type="PROSITE-ProRule" id="PRU00076"/>
    </source>
</evidence>
<keyword evidence="16" id="KW-0325">Glycoprotein</keyword>
<dbReference type="GO" id="GO:0006986">
    <property type="term" value="P:response to unfolded protein"/>
    <property type="evidence" value="ECO:0007669"/>
    <property type="project" value="UniProtKB-KW"/>
</dbReference>
<dbReference type="FunFam" id="2.60.120.200:FF:000002">
    <property type="entry name" value="Thrombospondin 3"/>
    <property type="match status" value="1"/>
</dbReference>
<dbReference type="InterPro" id="IPR000742">
    <property type="entry name" value="EGF"/>
</dbReference>
<dbReference type="CDD" id="cd00054">
    <property type="entry name" value="EGF_CA"/>
    <property type="match status" value="2"/>
</dbReference>
<dbReference type="Gene3D" id="2.60.120.200">
    <property type="match status" value="2"/>
</dbReference>
<keyword evidence="18" id="KW-0497">Mitogen</keyword>
<dbReference type="InterPro" id="IPR008859">
    <property type="entry name" value="Thrombospondin_C"/>
</dbReference>
<dbReference type="GO" id="GO:0034976">
    <property type="term" value="P:response to endoplasmic reticulum stress"/>
    <property type="evidence" value="ECO:0007669"/>
    <property type="project" value="TreeGrafter"/>
</dbReference>
<evidence type="ECO:0000256" key="6">
    <source>
        <dbReference type="ARBA" id="ARBA00022530"/>
    </source>
</evidence>
<dbReference type="Gene3D" id="2.10.25.10">
    <property type="entry name" value="Laminin"/>
    <property type="match status" value="4"/>
</dbReference>
<keyword evidence="13" id="KW-0703">Sarcoplasmic reticulum</keyword>